<accession>A0A2N1MD64</accession>
<dbReference type="VEuPathDB" id="FungiDB:FUN_006216"/>
<organism evidence="1 2">
    <name type="scientific">Rhizophagus irregularis</name>
    <dbReference type="NCBI Taxonomy" id="588596"/>
    <lineage>
        <taxon>Eukaryota</taxon>
        <taxon>Fungi</taxon>
        <taxon>Fungi incertae sedis</taxon>
        <taxon>Mucoromycota</taxon>
        <taxon>Glomeromycotina</taxon>
        <taxon>Glomeromycetes</taxon>
        <taxon>Glomerales</taxon>
        <taxon>Glomeraceae</taxon>
        <taxon>Rhizophagus</taxon>
    </lineage>
</organism>
<protein>
    <submittedName>
        <fullName evidence="1">Uncharacterized protein</fullName>
    </submittedName>
</protein>
<proteinExistence type="predicted"/>
<dbReference type="AlphaFoldDB" id="A0A2N1MD64"/>
<dbReference type="Proteomes" id="UP000233469">
    <property type="component" value="Unassembled WGS sequence"/>
</dbReference>
<comment type="caution">
    <text evidence="1">The sequence shown here is derived from an EMBL/GenBank/DDBJ whole genome shotgun (WGS) entry which is preliminary data.</text>
</comment>
<gene>
    <name evidence="1" type="ORF">RhiirC2_719764</name>
</gene>
<reference evidence="1 2" key="2">
    <citation type="submission" date="2017-10" db="EMBL/GenBank/DDBJ databases">
        <title>Extensive intraspecific genome diversity in a model arbuscular mycorrhizal fungus.</title>
        <authorList>
            <person name="Chen E.C.H."/>
            <person name="Morin E."/>
            <person name="Baudet D."/>
            <person name="Noel J."/>
            <person name="Ndikumana S."/>
            <person name="Charron P."/>
            <person name="St-Onge C."/>
            <person name="Giorgi J."/>
            <person name="Grigoriev I.V."/>
            <person name="Roux C."/>
            <person name="Martin F.M."/>
            <person name="Corradi N."/>
        </authorList>
    </citation>
    <scope>NUCLEOTIDE SEQUENCE [LARGE SCALE GENOMIC DNA]</scope>
    <source>
        <strain evidence="1 2">C2</strain>
    </source>
</reference>
<reference evidence="1 2" key="1">
    <citation type="submission" date="2016-04" db="EMBL/GenBank/DDBJ databases">
        <title>Genome analyses suggest a sexual origin of heterokaryosis in a supposedly ancient asexual fungus.</title>
        <authorList>
            <person name="Ropars J."/>
            <person name="Sedzielewska K."/>
            <person name="Noel J."/>
            <person name="Charron P."/>
            <person name="Farinelli L."/>
            <person name="Marton T."/>
            <person name="Kruger M."/>
            <person name="Pelin A."/>
            <person name="Brachmann A."/>
            <person name="Corradi N."/>
        </authorList>
    </citation>
    <scope>NUCLEOTIDE SEQUENCE [LARGE SCALE GENOMIC DNA]</scope>
    <source>
        <strain evidence="1 2">C2</strain>
    </source>
</reference>
<evidence type="ECO:0000313" key="2">
    <source>
        <dbReference type="Proteomes" id="UP000233469"/>
    </source>
</evidence>
<evidence type="ECO:0000313" key="1">
    <source>
        <dbReference type="EMBL" id="PKK59519.1"/>
    </source>
</evidence>
<dbReference type="EMBL" id="LLXL01003014">
    <property type="protein sequence ID" value="PKK59519.1"/>
    <property type="molecule type" value="Genomic_DNA"/>
</dbReference>
<dbReference type="VEuPathDB" id="FungiDB:RhiirA1_474542"/>
<sequence>MTKKEKSVNNTHLEKKRGPYLTRKIKKSTYFDKYGPSGSFTKAAKETIKISTFMNNKPIPDDFEDVLDDMDEEERNQLDIGKRIKNLKTDLKEKQKILTVAEYNRKRAIYEYLKRLGENGKGKMKASKEAAQLIFVDCTPYRARSIQYCANFWLQHNRLPVSRQEKHQKTI</sequence>
<name>A0A2N1MD64_9GLOM</name>